<comment type="caution">
    <text evidence="2">The sequence shown here is derived from an EMBL/GenBank/DDBJ whole genome shotgun (WGS) entry which is preliminary data.</text>
</comment>
<dbReference type="Proteomes" id="UP000184233">
    <property type="component" value="Unassembled WGS sequence"/>
</dbReference>
<dbReference type="EMBL" id="MKVH01000025">
    <property type="protein sequence ID" value="OJX56262.1"/>
    <property type="molecule type" value="Genomic_DNA"/>
</dbReference>
<sequence length="298" mass="31675">MKHVLTMIGVALILSSPALACDVCGCGVGSPYAGLSPYTDRSAIGVRLRYSFFESHLTYGERFRSTEQFIRSELWTRWTLAEHWQITATVPWSSNMQRMTMYGTTVSESGLGDVTAGLNYVLSSSEDEWRSSLVAGAGVSIPTGTWRFRDTTDQVANANFQLGTGSVDAMLSMIGTLRTTTLGFQLGTVVRIPTANPDGYRFGTSAAITGSVFHLFPTGSMTFIPSVSATYETAAMNTSSGDVIDVTGGHVLFLGAGVDIVIDPVMITISTSIPVGQDLGGGALRTNPRLTGGISVLL</sequence>
<protein>
    <recommendedName>
        <fullName evidence="4">Transporter</fullName>
    </recommendedName>
</protein>
<evidence type="ECO:0000256" key="1">
    <source>
        <dbReference type="SAM" id="SignalP"/>
    </source>
</evidence>
<dbReference type="STRING" id="1895771.BGO89_13060"/>
<feature type="signal peptide" evidence="1">
    <location>
        <begin position="1"/>
        <end position="20"/>
    </location>
</feature>
<gene>
    <name evidence="2" type="ORF">BGO89_13060</name>
</gene>
<evidence type="ECO:0000313" key="3">
    <source>
        <dbReference type="Proteomes" id="UP000184233"/>
    </source>
</evidence>
<evidence type="ECO:0000313" key="2">
    <source>
        <dbReference type="EMBL" id="OJX56262.1"/>
    </source>
</evidence>
<accession>A0A1M3KV53</accession>
<dbReference type="AlphaFoldDB" id="A0A1M3KV53"/>
<keyword evidence="1" id="KW-0732">Signal</keyword>
<name>A0A1M3KV53_9BACT</name>
<reference evidence="2 3" key="1">
    <citation type="submission" date="2016-09" db="EMBL/GenBank/DDBJ databases">
        <title>Genome-resolved meta-omics ties microbial dynamics to process performance in biotechnology for thiocyanate degradation.</title>
        <authorList>
            <person name="Kantor R.S."/>
            <person name="Huddy R.J."/>
            <person name="Iyer R."/>
            <person name="Thomas B.C."/>
            <person name="Brown C.T."/>
            <person name="Anantharaman K."/>
            <person name="Tringe S."/>
            <person name="Hettich R.L."/>
            <person name="Harrison S.T."/>
            <person name="Banfield J.F."/>
        </authorList>
    </citation>
    <scope>NUCLEOTIDE SEQUENCE [LARGE SCALE GENOMIC DNA]</scope>
    <source>
        <strain evidence="2">59-99</strain>
    </source>
</reference>
<organism evidence="2 3">
    <name type="scientific">Candidatus Kapaibacterium thiocyanatum</name>
    <dbReference type="NCBI Taxonomy" id="1895771"/>
    <lineage>
        <taxon>Bacteria</taxon>
        <taxon>Pseudomonadati</taxon>
        <taxon>Candidatus Kapaibacteriota</taxon>
        <taxon>Candidatus Kapaibacteriia</taxon>
        <taxon>Candidatus Kapaibacteriales</taxon>
        <taxon>Candidatus Kapaibacteriaceae</taxon>
        <taxon>Candidatus Kapaibacterium</taxon>
    </lineage>
</organism>
<evidence type="ECO:0008006" key="4">
    <source>
        <dbReference type="Google" id="ProtNLM"/>
    </source>
</evidence>
<proteinExistence type="predicted"/>
<feature type="chain" id="PRO_5012251219" description="Transporter" evidence="1">
    <location>
        <begin position="21"/>
        <end position="298"/>
    </location>
</feature>